<dbReference type="Pfam" id="PF00535">
    <property type="entry name" value="Glycos_transf_2"/>
    <property type="match status" value="1"/>
</dbReference>
<keyword evidence="6 9" id="KW-1133">Transmembrane helix</keyword>
<dbReference type="GO" id="GO:0005886">
    <property type="term" value="C:plasma membrane"/>
    <property type="evidence" value="ECO:0007669"/>
    <property type="project" value="TreeGrafter"/>
</dbReference>
<dbReference type="CDD" id="cd04187">
    <property type="entry name" value="DPM1_like_bac"/>
    <property type="match status" value="1"/>
</dbReference>
<evidence type="ECO:0000256" key="4">
    <source>
        <dbReference type="ARBA" id="ARBA00022692"/>
    </source>
</evidence>
<dbReference type="InterPro" id="IPR029044">
    <property type="entry name" value="Nucleotide-diphossugar_trans"/>
</dbReference>
<dbReference type="EMBL" id="QZWZ01000020">
    <property type="protein sequence ID" value="RJT34247.1"/>
    <property type="molecule type" value="Genomic_DNA"/>
</dbReference>
<feature type="region of interest" description="Disordered" evidence="8">
    <location>
        <begin position="330"/>
        <end position="349"/>
    </location>
</feature>
<accession>A0A3A5KGS5</accession>
<organism evidence="11 12">
    <name type="scientific">Mesorhizobium waimense</name>
    <dbReference type="NCBI Taxonomy" id="1300307"/>
    <lineage>
        <taxon>Bacteria</taxon>
        <taxon>Pseudomonadati</taxon>
        <taxon>Pseudomonadota</taxon>
        <taxon>Alphaproteobacteria</taxon>
        <taxon>Hyphomicrobiales</taxon>
        <taxon>Phyllobacteriaceae</taxon>
        <taxon>Mesorhizobium</taxon>
    </lineage>
</organism>
<evidence type="ECO:0000313" key="12">
    <source>
        <dbReference type="Proteomes" id="UP000272706"/>
    </source>
</evidence>
<reference evidence="11 12" key="1">
    <citation type="submission" date="2018-09" db="EMBL/GenBank/DDBJ databases">
        <title>Mesorhizobium carmichaelinearum sp. nov. isolated from Carmichaelinea spp. root nodules in New Zealand.</title>
        <authorList>
            <person name="De Meyer S.E."/>
        </authorList>
    </citation>
    <scope>NUCLEOTIDE SEQUENCE [LARGE SCALE GENOMIC DNA]</scope>
    <source>
        <strain evidence="11 12">ICMP19557</strain>
    </source>
</reference>
<protein>
    <submittedName>
        <fullName evidence="11">Glycosyltransferase</fullName>
    </submittedName>
</protein>
<dbReference type="AlphaFoldDB" id="A0A3A5KGS5"/>
<proteinExistence type="predicted"/>
<evidence type="ECO:0000256" key="6">
    <source>
        <dbReference type="ARBA" id="ARBA00022989"/>
    </source>
</evidence>
<dbReference type="PANTHER" id="PTHR48090">
    <property type="entry name" value="UNDECAPRENYL-PHOSPHATE 4-DEOXY-4-FORMAMIDO-L-ARABINOSE TRANSFERASE-RELATED"/>
    <property type="match status" value="1"/>
</dbReference>
<keyword evidence="3 11" id="KW-0808">Transferase</keyword>
<feature type="domain" description="Glycosyltransferase 2-like" evidence="10">
    <location>
        <begin position="23"/>
        <end position="181"/>
    </location>
</feature>
<dbReference type="InterPro" id="IPR050256">
    <property type="entry name" value="Glycosyltransferase_2"/>
</dbReference>
<name>A0A3A5KGS5_9HYPH</name>
<sequence>MNVLPIPASGLPEGAVMPDHTLSIVVPMYNEAENVEPLLARIHQAMEHYGRPWEVVLVDDGSTDATVSEIRRLAAHYGPHVHAVELVRNYKQTAAMQAGMDAARGDVIATIDGDLQNDPFDIPRMVYRLLTEDLDLVVGWRKDRQEGLLMRRLPSRIANSLIARVTGVRLKDYGCSLKVYRGNVIRSVRLYGEMHRFIPAWLATVTTPRRIAQEVVTHHARIHGQSKYGISRTFRVVLDLVFMYFFMRYRTRPGHFFGGIGIVLGALGSLILTYLFGLKLFFGQDIGTRPMLFTGFFLLIAGVQMVTSGVLAEMLARVYHEANGSSAYVARPQSAPGENEGDGWYRPSR</sequence>
<evidence type="ECO:0000259" key="10">
    <source>
        <dbReference type="Pfam" id="PF00535"/>
    </source>
</evidence>
<keyword evidence="2" id="KW-0328">Glycosyltransferase</keyword>
<evidence type="ECO:0000256" key="7">
    <source>
        <dbReference type="ARBA" id="ARBA00023136"/>
    </source>
</evidence>
<dbReference type="GO" id="GO:0016757">
    <property type="term" value="F:glycosyltransferase activity"/>
    <property type="evidence" value="ECO:0007669"/>
    <property type="project" value="UniProtKB-KW"/>
</dbReference>
<dbReference type="RefSeq" id="WP_120016660.1">
    <property type="nucleotide sequence ID" value="NZ_QZWZ01000020.1"/>
</dbReference>
<keyword evidence="1" id="KW-1003">Cell membrane</keyword>
<dbReference type="InterPro" id="IPR001173">
    <property type="entry name" value="Glyco_trans_2-like"/>
</dbReference>
<comment type="caution">
    <text evidence="11">The sequence shown here is derived from an EMBL/GenBank/DDBJ whole genome shotgun (WGS) entry which is preliminary data.</text>
</comment>
<evidence type="ECO:0000256" key="2">
    <source>
        <dbReference type="ARBA" id="ARBA00022676"/>
    </source>
</evidence>
<feature type="transmembrane region" description="Helical" evidence="9">
    <location>
        <begin position="296"/>
        <end position="316"/>
    </location>
</feature>
<evidence type="ECO:0000256" key="1">
    <source>
        <dbReference type="ARBA" id="ARBA00022475"/>
    </source>
</evidence>
<keyword evidence="4 9" id="KW-0812">Transmembrane</keyword>
<dbReference type="GO" id="GO:0009103">
    <property type="term" value="P:lipopolysaccharide biosynthetic process"/>
    <property type="evidence" value="ECO:0007669"/>
    <property type="project" value="UniProtKB-KW"/>
</dbReference>
<dbReference type="PANTHER" id="PTHR48090:SF3">
    <property type="entry name" value="UNDECAPRENYL-PHOSPHATE 4-DEOXY-4-FORMAMIDO-L-ARABINOSE TRANSFERASE"/>
    <property type="match status" value="1"/>
</dbReference>
<evidence type="ECO:0000313" key="11">
    <source>
        <dbReference type="EMBL" id="RJT34247.1"/>
    </source>
</evidence>
<feature type="transmembrane region" description="Helical" evidence="9">
    <location>
        <begin position="256"/>
        <end position="276"/>
    </location>
</feature>
<dbReference type="Gene3D" id="3.90.550.10">
    <property type="entry name" value="Spore Coat Polysaccharide Biosynthesis Protein SpsA, Chain A"/>
    <property type="match status" value="1"/>
</dbReference>
<evidence type="ECO:0000256" key="8">
    <source>
        <dbReference type="SAM" id="MobiDB-lite"/>
    </source>
</evidence>
<dbReference type="SUPFAM" id="SSF53448">
    <property type="entry name" value="Nucleotide-diphospho-sugar transferases"/>
    <property type="match status" value="1"/>
</dbReference>
<keyword evidence="7 9" id="KW-0472">Membrane</keyword>
<evidence type="ECO:0000256" key="5">
    <source>
        <dbReference type="ARBA" id="ARBA00022985"/>
    </source>
</evidence>
<evidence type="ECO:0000256" key="9">
    <source>
        <dbReference type="SAM" id="Phobius"/>
    </source>
</evidence>
<dbReference type="OrthoDB" id="9807795at2"/>
<gene>
    <name evidence="11" type="ORF">D3227_23420</name>
</gene>
<dbReference type="Proteomes" id="UP000272706">
    <property type="component" value="Unassembled WGS sequence"/>
</dbReference>
<keyword evidence="5" id="KW-0448">Lipopolysaccharide biosynthesis</keyword>
<evidence type="ECO:0000256" key="3">
    <source>
        <dbReference type="ARBA" id="ARBA00022679"/>
    </source>
</evidence>
<keyword evidence="12" id="KW-1185">Reference proteome</keyword>